<dbReference type="KEGG" id="sclo:SCLO_1010910"/>
<evidence type="ECO:0000256" key="6">
    <source>
        <dbReference type="ARBA" id="ARBA00023004"/>
    </source>
</evidence>
<evidence type="ECO:0000256" key="1">
    <source>
        <dbReference type="ARBA" id="ARBA00004571"/>
    </source>
</evidence>
<dbReference type="AlphaFoldDB" id="A0A1E1F0Z7"/>
<keyword evidence="5 11" id="KW-0812">Transmembrane</keyword>
<dbReference type="CDD" id="cd01347">
    <property type="entry name" value="ligand_gated_channel"/>
    <property type="match status" value="1"/>
</dbReference>
<protein>
    <recommendedName>
        <fullName evidence="17">TonB-dependent receptor</fullName>
    </recommendedName>
</protein>
<dbReference type="PROSITE" id="PS52016">
    <property type="entry name" value="TONB_DEPENDENT_REC_3"/>
    <property type="match status" value="1"/>
</dbReference>
<evidence type="ECO:0000256" key="8">
    <source>
        <dbReference type="ARBA" id="ARBA00023077"/>
    </source>
</evidence>
<dbReference type="OrthoDB" id="9760333at2"/>
<comment type="similarity">
    <text evidence="11 12">Belongs to the TonB-dependent receptor family.</text>
</comment>
<evidence type="ECO:0000256" key="4">
    <source>
        <dbReference type="ARBA" id="ARBA00022496"/>
    </source>
</evidence>
<keyword evidence="10 11" id="KW-0998">Cell outer membrane</keyword>
<dbReference type="InterPro" id="IPR000531">
    <property type="entry name" value="Beta-barrel_TonB"/>
</dbReference>
<dbReference type="PANTHER" id="PTHR32552">
    <property type="entry name" value="FERRICHROME IRON RECEPTOR-RELATED"/>
    <property type="match status" value="1"/>
</dbReference>
<keyword evidence="16" id="KW-1185">Reference proteome</keyword>
<sequence length="801" mass="87478">MRRSVTGVGNLDELHAVLAFALVACGYPISEARAETAVNAADDASASAGEILVTARRRSENVQDVPVAIDVLGGEQLESKAAFNLQQFYQEVPSLTVYTFNPRNVTINIRGLGSNIAFTNNGLDNGVGFYIDDVYYSRVGQAGFNLVDIDRIEILRGPQGTLFGRNTTAGAISVTTKAPSFKTEGTADVSVGNYNFFQARGSISGPITNNLAGRLSAEVTTRSGFIDDTFQKRSVHDLDNYTLRGQLLWEPSDTLTLRLIGDYARQRTSCCISTILGYATQYDNGAPIVRPYLERAAELGYTPPAIDPGARRTDSDWLGPIRMNQGGVSLRIDKDFGSTTLTSISSYRFWNWSPRNDGDNSALNIDLEGNAYDRQKQWSQELRLASNGNNKLDYVVGLYYFRQRLPSHTLIEYGRDAGIYNIAPGTSGLTPVQRQAALYGAWGDFLSTSRTDSYAAFGQATWHITEGLSFTGGLRFTYERKSGNYEQVRGSRIDISGLNAAQIALRNSFTPLVPYYELEKSWKSLSGLATLSQKIGPDALIYGTYSRGAKSGGLNFSNLPRGANGELLLELAVVKPEKVNSFEIGLKSQLFNRRVTANVAFFLTNVSDYQSNILDQSVTPARLYIANVGKVRSKGIELDLAVTPTDGLMLTASGTYNPAKYVSYKTAQCPFELRAPGQPTVCDLSGQQLPAAPRYAASIGGTYETPITDKLTAFAGADYNYRSGYFSTYNNSRYSRVAGFGLLNGHIGIKQGDSGWELSVWGRNILNKLTFYSKSIQDAGGRLIGSVGDPRTFGATARYRF</sequence>
<organism evidence="15 16">
    <name type="scientific">Sphingobium cloacae</name>
    <dbReference type="NCBI Taxonomy" id="120107"/>
    <lineage>
        <taxon>Bacteria</taxon>
        <taxon>Pseudomonadati</taxon>
        <taxon>Pseudomonadota</taxon>
        <taxon>Alphaproteobacteria</taxon>
        <taxon>Sphingomonadales</taxon>
        <taxon>Sphingomonadaceae</taxon>
        <taxon>Sphingobium</taxon>
    </lineage>
</organism>
<dbReference type="SUPFAM" id="SSF56935">
    <property type="entry name" value="Porins"/>
    <property type="match status" value="1"/>
</dbReference>
<dbReference type="Gene3D" id="2.40.170.20">
    <property type="entry name" value="TonB-dependent receptor, beta-barrel domain"/>
    <property type="match status" value="1"/>
</dbReference>
<dbReference type="GO" id="GO:0009279">
    <property type="term" value="C:cell outer membrane"/>
    <property type="evidence" value="ECO:0007669"/>
    <property type="project" value="UniProtKB-SubCell"/>
</dbReference>
<evidence type="ECO:0000256" key="7">
    <source>
        <dbReference type="ARBA" id="ARBA00023065"/>
    </source>
</evidence>
<evidence type="ECO:0000256" key="5">
    <source>
        <dbReference type="ARBA" id="ARBA00022692"/>
    </source>
</evidence>
<evidence type="ECO:0000256" key="11">
    <source>
        <dbReference type="PROSITE-ProRule" id="PRU01360"/>
    </source>
</evidence>
<dbReference type="EMBL" id="AP017655">
    <property type="protein sequence ID" value="BAV64131.1"/>
    <property type="molecule type" value="Genomic_DNA"/>
</dbReference>
<evidence type="ECO:0000313" key="16">
    <source>
        <dbReference type="Proteomes" id="UP000218272"/>
    </source>
</evidence>
<keyword evidence="9 11" id="KW-0472">Membrane</keyword>
<dbReference type="Pfam" id="PF00593">
    <property type="entry name" value="TonB_dep_Rec_b-barrel"/>
    <property type="match status" value="1"/>
</dbReference>
<dbReference type="GO" id="GO:0006826">
    <property type="term" value="P:iron ion transport"/>
    <property type="evidence" value="ECO:0007669"/>
    <property type="project" value="UniProtKB-KW"/>
</dbReference>
<evidence type="ECO:0000256" key="2">
    <source>
        <dbReference type="ARBA" id="ARBA00022448"/>
    </source>
</evidence>
<dbReference type="InterPro" id="IPR036942">
    <property type="entry name" value="Beta-barrel_TonB_sf"/>
</dbReference>
<comment type="subcellular location">
    <subcellularLocation>
        <location evidence="1 11">Cell outer membrane</location>
        <topology evidence="1 11">Multi-pass membrane protein</topology>
    </subcellularLocation>
</comment>
<keyword evidence="8 12" id="KW-0798">TonB box</keyword>
<proteinExistence type="inferred from homology"/>
<feature type="domain" description="TonB-dependent receptor plug" evidence="14">
    <location>
        <begin position="62"/>
        <end position="171"/>
    </location>
</feature>
<dbReference type="InterPro" id="IPR039426">
    <property type="entry name" value="TonB-dep_rcpt-like"/>
</dbReference>
<evidence type="ECO:0000313" key="15">
    <source>
        <dbReference type="EMBL" id="BAV64131.1"/>
    </source>
</evidence>
<evidence type="ECO:0008006" key="17">
    <source>
        <dbReference type="Google" id="ProtNLM"/>
    </source>
</evidence>
<dbReference type="PANTHER" id="PTHR32552:SF81">
    <property type="entry name" value="TONB-DEPENDENT OUTER MEMBRANE RECEPTOR"/>
    <property type="match status" value="1"/>
</dbReference>
<keyword evidence="2 11" id="KW-0813">Transport</keyword>
<evidence type="ECO:0000256" key="12">
    <source>
        <dbReference type="RuleBase" id="RU003357"/>
    </source>
</evidence>
<keyword evidence="4" id="KW-0410">Iron transport</keyword>
<dbReference type="RefSeq" id="WP_083949023.1">
    <property type="nucleotide sequence ID" value="NZ_AP017655.1"/>
</dbReference>
<dbReference type="InterPro" id="IPR012910">
    <property type="entry name" value="Plug_dom"/>
</dbReference>
<name>A0A1E1F0Z7_9SPHN</name>
<feature type="domain" description="TonB-dependent receptor-like beta-barrel" evidence="13">
    <location>
        <begin position="280"/>
        <end position="765"/>
    </location>
</feature>
<keyword evidence="7" id="KW-0406">Ion transport</keyword>
<dbReference type="Proteomes" id="UP000218272">
    <property type="component" value="Chromosome SCLO_1"/>
</dbReference>
<accession>A0A1E1F0Z7</accession>
<dbReference type="Pfam" id="PF07715">
    <property type="entry name" value="Plug"/>
    <property type="match status" value="1"/>
</dbReference>
<keyword evidence="3 11" id="KW-1134">Transmembrane beta strand</keyword>
<evidence type="ECO:0000259" key="13">
    <source>
        <dbReference type="Pfam" id="PF00593"/>
    </source>
</evidence>
<evidence type="ECO:0000256" key="3">
    <source>
        <dbReference type="ARBA" id="ARBA00022452"/>
    </source>
</evidence>
<keyword evidence="6" id="KW-0408">Iron</keyword>
<evidence type="ECO:0000256" key="9">
    <source>
        <dbReference type="ARBA" id="ARBA00023136"/>
    </source>
</evidence>
<gene>
    <name evidence="15" type="ORF">SCLO_1010910</name>
</gene>
<reference evidence="15 16" key="1">
    <citation type="submission" date="2016-10" db="EMBL/GenBank/DDBJ databases">
        <title>Complete Genome Sequence of the Nonylphenol-Degrading Bacterium Sphingobium cloacae JCM 10874T.</title>
        <authorList>
            <person name="Ootsuka M."/>
            <person name="Nishizawa T."/>
            <person name="Ohta H."/>
        </authorList>
    </citation>
    <scope>NUCLEOTIDE SEQUENCE [LARGE SCALE GENOMIC DNA]</scope>
    <source>
        <strain evidence="15 16">JCM 10874</strain>
    </source>
</reference>
<dbReference type="PROSITE" id="PS51257">
    <property type="entry name" value="PROKAR_LIPOPROTEIN"/>
    <property type="match status" value="1"/>
</dbReference>
<evidence type="ECO:0000259" key="14">
    <source>
        <dbReference type="Pfam" id="PF07715"/>
    </source>
</evidence>
<evidence type="ECO:0000256" key="10">
    <source>
        <dbReference type="ARBA" id="ARBA00023237"/>
    </source>
</evidence>